<comment type="caution">
    <text evidence="1">The sequence shown here is derived from an EMBL/GenBank/DDBJ whole genome shotgun (WGS) entry which is preliminary data.</text>
</comment>
<gene>
    <name evidence="1" type="ORF">FD20_GL000575</name>
</gene>
<dbReference type="STRING" id="1423812.FD20_GL000575"/>
<evidence type="ECO:0000313" key="1">
    <source>
        <dbReference type="EMBL" id="KRL37236.1"/>
    </source>
</evidence>
<evidence type="ECO:0000313" key="2">
    <source>
        <dbReference type="Proteomes" id="UP000051155"/>
    </source>
</evidence>
<proteinExistence type="predicted"/>
<evidence type="ECO:0008006" key="3">
    <source>
        <dbReference type="Google" id="ProtNLM"/>
    </source>
</evidence>
<dbReference type="EMBL" id="AZEG01000014">
    <property type="protein sequence ID" value="KRL37236.1"/>
    <property type="molecule type" value="Genomic_DNA"/>
</dbReference>
<organism evidence="1 2">
    <name type="scientific">Liquorilactobacillus uvarum DSM 19971</name>
    <dbReference type="NCBI Taxonomy" id="1423812"/>
    <lineage>
        <taxon>Bacteria</taxon>
        <taxon>Bacillati</taxon>
        <taxon>Bacillota</taxon>
        <taxon>Bacilli</taxon>
        <taxon>Lactobacillales</taxon>
        <taxon>Lactobacillaceae</taxon>
        <taxon>Liquorilactobacillus</taxon>
    </lineage>
</organism>
<dbReference type="AlphaFoldDB" id="A0A0R1Q340"/>
<name>A0A0R1Q340_9LACO</name>
<accession>A0A0R1Q340</accession>
<dbReference type="Proteomes" id="UP000051155">
    <property type="component" value="Unassembled WGS sequence"/>
</dbReference>
<protein>
    <recommendedName>
        <fullName evidence="3">Tyr recombinase domain-containing protein</fullName>
    </recommendedName>
</protein>
<sequence>MKQIILPIKDSTVLKQVQKCLLENFKAGQRNYTIFQIGKATFLRVSDIIQDVYSLDGSVKHNL</sequence>
<dbReference type="PATRIC" id="fig|1423812.3.peg.616"/>
<reference evidence="1 2" key="1">
    <citation type="journal article" date="2015" name="Genome Announc.">
        <title>Expanding the biotechnology potential of lactobacilli through comparative genomics of 213 strains and associated genera.</title>
        <authorList>
            <person name="Sun Z."/>
            <person name="Harris H.M."/>
            <person name="McCann A."/>
            <person name="Guo C."/>
            <person name="Argimon S."/>
            <person name="Zhang W."/>
            <person name="Yang X."/>
            <person name="Jeffery I.B."/>
            <person name="Cooney J.C."/>
            <person name="Kagawa T.F."/>
            <person name="Liu W."/>
            <person name="Song Y."/>
            <person name="Salvetti E."/>
            <person name="Wrobel A."/>
            <person name="Rasinkangas P."/>
            <person name="Parkhill J."/>
            <person name="Rea M.C."/>
            <person name="O'Sullivan O."/>
            <person name="Ritari J."/>
            <person name="Douillard F.P."/>
            <person name="Paul Ross R."/>
            <person name="Yang R."/>
            <person name="Briner A.E."/>
            <person name="Felis G.E."/>
            <person name="de Vos W.M."/>
            <person name="Barrangou R."/>
            <person name="Klaenhammer T.R."/>
            <person name="Caufield P.W."/>
            <person name="Cui Y."/>
            <person name="Zhang H."/>
            <person name="O'Toole P.W."/>
        </authorList>
    </citation>
    <scope>NUCLEOTIDE SEQUENCE [LARGE SCALE GENOMIC DNA]</scope>
    <source>
        <strain evidence="1 2">DSM 19971</strain>
    </source>
</reference>
<keyword evidence="2" id="KW-1185">Reference proteome</keyword>